<proteinExistence type="inferred from homology"/>
<keyword evidence="6" id="KW-0472">Membrane</keyword>
<evidence type="ECO:0000313" key="7">
    <source>
        <dbReference type="EMBL" id="QGY44941.1"/>
    </source>
</evidence>
<evidence type="ECO:0000256" key="3">
    <source>
        <dbReference type="ARBA" id="ARBA00023054"/>
    </source>
</evidence>
<dbReference type="PANTHER" id="PTHR30563:SF0">
    <property type="entry name" value="DNA RECOMBINATION PROTEIN RMUC"/>
    <property type="match status" value="1"/>
</dbReference>
<comment type="similarity">
    <text evidence="2">Belongs to the RmuC family.</text>
</comment>
<evidence type="ECO:0000256" key="2">
    <source>
        <dbReference type="ARBA" id="ARBA00009840"/>
    </source>
</evidence>
<keyword evidence="8" id="KW-1185">Reference proteome</keyword>
<dbReference type="AlphaFoldDB" id="A0A6I6JRA7"/>
<dbReference type="PANTHER" id="PTHR30563">
    <property type="entry name" value="DNA RECOMBINATION PROTEIN RMUC"/>
    <property type="match status" value="1"/>
</dbReference>
<evidence type="ECO:0000313" key="8">
    <source>
        <dbReference type="Proteomes" id="UP000428260"/>
    </source>
</evidence>
<feature type="transmembrane region" description="Helical" evidence="6">
    <location>
        <begin position="6"/>
        <end position="23"/>
    </location>
</feature>
<dbReference type="EMBL" id="CP046401">
    <property type="protein sequence ID" value="QGY44941.1"/>
    <property type="molecule type" value="Genomic_DNA"/>
</dbReference>
<keyword evidence="4" id="KW-0233">DNA recombination</keyword>
<evidence type="ECO:0000256" key="5">
    <source>
        <dbReference type="SAM" id="Coils"/>
    </source>
</evidence>
<dbReference type="Proteomes" id="UP000428260">
    <property type="component" value="Chromosome"/>
</dbReference>
<dbReference type="InterPro" id="IPR003798">
    <property type="entry name" value="DNA_recombination_RmuC"/>
</dbReference>
<evidence type="ECO:0000256" key="4">
    <source>
        <dbReference type="ARBA" id="ARBA00023172"/>
    </source>
</evidence>
<evidence type="ECO:0000256" key="6">
    <source>
        <dbReference type="SAM" id="Phobius"/>
    </source>
</evidence>
<dbReference type="RefSeq" id="WP_158867728.1">
    <property type="nucleotide sequence ID" value="NZ_CP046401.1"/>
</dbReference>
<gene>
    <name evidence="7" type="primary">rmuC</name>
    <name evidence="7" type="ORF">GM418_15065</name>
</gene>
<dbReference type="GO" id="GO:0006310">
    <property type="term" value="P:DNA recombination"/>
    <property type="evidence" value="ECO:0007669"/>
    <property type="project" value="UniProtKB-KW"/>
</dbReference>
<keyword evidence="6" id="KW-1133">Transmembrane helix</keyword>
<reference evidence="7 8" key="1">
    <citation type="submission" date="2019-11" db="EMBL/GenBank/DDBJ databases">
        <authorList>
            <person name="Zheng R.K."/>
            <person name="Sun C.M."/>
        </authorList>
    </citation>
    <scope>NUCLEOTIDE SEQUENCE [LARGE SCALE GENOMIC DNA]</scope>
    <source>
        <strain evidence="7 8">WC007</strain>
    </source>
</reference>
<name>A0A6I6JRA7_9BACT</name>
<keyword evidence="3 5" id="KW-0175">Coiled coil</keyword>
<dbReference type="Pfam" id="PF02646">
    <property type="entry name" value="RmuC"/>
    <property type="match status" value="1"/>
</dbReference>
<sequence>MEFVYLFSGVALGLVIAFLYLNWKNQKKQSQIQLEFQNREKLTDEQKVAAEKQSLVWEERYQSLKAETEEWKADLVKTREENTQLNVRLENAKVQFLNQEKKLQEQKAELEEIQKKFTTEFENIANKILEKNSEKFTLANQKNIGEVLNPLKEKILLFEKKVEDTYQKGLKDQTDLRAELKKLHELNTKISEEASNLTKALKGDVKKQGNWGEVVLERILERSGLNEGEQGYQKQFSDTSEDGKRIQPDIIINLPDNKHIIVDSKVSLVAYERAVNATAEDERQKFIKEHLLSIKTHIKGLSEKHYQTAKNLNSPDFVLLFIPIEASFSVAVQEDQELFSFAWDLKVVIVSPSTLLATLRTIASIWQQENQNRNALEIARQGGALYDKFVGFIGDMENMGKNLETTRKTYELAMNKLHTGAGNLVRRAENIKKLGAKTTKEIPGNLLENELDD</sequence>
<dbReference type="KEGG" id="mcos:GM418_15065"/>
<comment type="function">
    <text evidence="1">Involved in DNA recombination.</text>
</comment>
<protein>
    <submittedName>
        <fullName evidence="7">DNA recombination protein RmuC</fullName>
    </submittedName>
</protein>
<organism evidence="7 8">
    <name type="scientific">Maribellus comscasis</name>
    <dbReference type="NCBI Taxonomy" id="2681766"/>
    <lineage>
        <taxon>Bacteria</taxon>
        <taxon>Pseudomonadati</taxon>
        <taxon>Bacteroidota</taxon>
        <taxon>Bacteroidia</taxon>
        <taxon>Marinilabiliales</taxon>
        <taxon>Prolixibacteraceae</taxon>
        <taxon>Maribellus</taxon>
    </lineage>
</organism>
<accession>A0A6I6JRA7</accession>
<evidence type="ECO:0000256" key="1">
    <source>
        <dbReference type="ARBA" id="ARBA00003416"/>
    </source>
</evidence>
<keyword evidence="6" id="KW-0812">Transmembrane</keyword>
<feature type="coiled-coil region" evidence="5">
    <location>
        <begin position="61"/>
        <end position="123"/>
    </location>
</feature>